<dbReference type="InterPro" id="IPR041577">
    <property type="entry name" value="RT_RNaseH_2"/>
</dbReference>
<dbReference type="GO" id="GO:0003676">
    <property type="term" value="F:nucleic acid binding"/>
    <property type="evidence" value="ECO:0007669"/>
    <property type="project" value="InterPro"/>
</dbReference>
<accession>A0A4U5MUW2</accession>
<dbReference type="CDD" id="cd03714">
    <property type="entry name" value="RT_DIRS1"/>
    <property type="match status" value="1"/>
</dbReference>
<keyword evidence="3" id="KW-1185">Reference proteome</keyword>
<dbReference type="Proteomes" id="UP000298663">
    <property type="component" value="Unassembled WGS sequence"/>
</dbReference>
<dbReference type="STRING" id="34508.A0A4U5MUW2"/>
<dbReference type="PANTHER" id="PTHR33050">
    <property type="entry name" value="REVERSE TRANSCRIPTASE DOMAIN-CONTAINING PROTEIN"/>
    <property type="match status" value="1"/>
</dbReference>
<dbReference type="CDD" id="cd09275">
    <property type="entry name" value="RNase_HI_RT_DIRS1"/>
    <property type="match status" value="1"/>
</dbReference>
<dbReference type="InterPro" id="IPR043128">
    <property type="entry name" value="Rev_trsase/Diguanyl_cyclase"/>
</dbReference>
<reference evidence="2 3" key="1">
    <citation type="journal article" date="2015" name="Genome Biol.">
        <title>Comparative genomics of Steinernema reveals deeply conserved gene regulatory networks.</title>
        <authorList>
            <person name="Dillman A.R."/>
            <person name="Macchietto M."/>
            <person name="Porter C.F."/>
            <person name="Rogers A."/>
            <person name="Williams B."/>
            <person name="Antoshechkin I."/>
            <person name="Lee M.M."/>
            <person name="Goodwin Z."/>
            <person name="Lu X."/>
            <person name="Lewis E.E."/>
            <person name="Goodrich-Blair H."/>
            <person name="Stock S.P."/>
            <person name="Adams B.J."/>
            <person name="Sternberg P.W."/>
            <person name="Mortazavi A."/>
        </authorList>
    </citation>
    <scope>NUCLEOTIDE SEQUENCE [LARGE SCALE GENOMIC DNA]</scope>
    <source>
        <strain evidence="2 3">ALL</strain>
    </source>
</reference>
<dbReference type="EMBL" id="AZBU02000006">
    <property type="protein sequence ID" value="TKR73591.1"/>
    <property type="molecule type" value="Genomic_DNA"/>
</dbReference>
<dbReference type="GO" id="GO:0006259">
    <property type="term" value="P:DNA metabolic process"/>
    <property type="evidence" value="ECO:0007669"/>
    <property type="project" value="UniProtKB-ARBA"/>
</dbReference>
<evidence type="ECO:0000313" key="2">
    <source>
        <dbReference type="EMBL" id="TKR73591.1"/>
    </source>
</evidence>
<dbReference type="InterPro" id="IPR043502">
    <property type="entry name" value="DNA/RNA_pol_sf"/>
</dbReference>
<evidence type="ECO:0000313" key="3">
    <source>
        <dbReference type="Proteomes" id="UP000298663"/>
    </source>
</evidence>
<name>A0A4U5MUW2_STECR</name>
<dbReference type="PROSITE" id="PS50878">
    <property type="entry name" value="RT_POL"/>
    <property type="match status" value="1"/>
</dbReference>
<dbReference type="Gene3D" id="3.30.420.10">
    <property type="entry name" value="Ribonuclease H-like superfamily/Ribonuclease H"/>
    <property type="match status" value="1"/>
</dbReference>
<reference evidence="2 3" key="2">
    <citation type="journal article" date="2019" name="G3 (Bethesda)">
        <title>Hybrid Assembly of the Genome of the Entomopathogenic Nematode Steinernema carpocapsae Identifies the X-Chromosome.</title>
        <authorList>
            <person name="Serra L."/>
            <person name="Macchietto M."/>
            <person name="Macias-Munoz A."/>
            <person name="McGill C.J."/>
            <person name="Rodriguez I.M."/>
            <person name="Rodriguez B."/>
            <person name="Murad R."/>
            <person name="Mortazavi A."/>
        </authorList>
    </citation>
    <scope>NUCLEOTIDE SEQUENCE [LARGE SCALE GENOMIC DNA]</scope>
    <source>
        <strain evidence="2 3">ALL</strain>
    </source>
</reference>
<feature type="domain" description="Reverse transcriptase" evidence="1">
    <location>
        <begin position="1"/>
        <end position="121"/>
    </location>
</feature>
<sequence>MASFDMKSGYHHVGIRPEDRNLLGVSWNGSNYVFNVLPFGLSSAPMVFTKLFRPLLQKWREAGISCALYLDDGLVFARSRQVLMDHVRTVRSDLEAAGVVTSPDKCRWEPVQCLTWLGYTIDLKRYRVHISDKRISRLRSLLTDCMSRVSGSKQKRMQLTGNFASLKFVFGPAAQLKARSFHHTLAEMEFCPDRAKRHWSADEWGDLQWWNRELVARNARSLELATAAKTCRIATDASATGAGAVIWNSDGSITRTATNLTPECREASSTYREVYAVLFAIQAFHKQCAGTKTVVQIDNLGAVSVIQKGSPVTGLQQLAREIFEFAEGIGAEIKPVWVPRAENELADAASRIVDRDDWGIRKEVFDFCAHRWGPPTIDVFANSRNAKCPRFLSRYADIGSEGVDAFVASWSRELAWAVPPPALFRDLCGTWSKQKDKLS</sequence>
<proteinExistence type="predicted"/>
<dbReference type="InterPro" id="IPR000477">
    <property type="entry name" value="RT_dom"/>
</dbReference>
<comment type="caution">
    <text evidence="2">The sequence shown here is derived from an EMBL/GenBank/DDBJ whole genome shotgun (WGS) entry which is preliminary data.</text>
</comment>
<protein>
    <recommendedName>
        <fullName evidence="1">Reverse transcriptase domain-containing protein</fullName>
    </recommendedName>
</protein>
<evidence type="ECO:0000259" key="1">
    <source>
        <dbReference type="PROSITE" id="PS50878"/>
    </source>
</evidence>
<dbReference type="Gene3D" id="3.30.70.270">
    <property type="match status" value="1"/>
</dbReference>
<gene>
    <name evidence="2" type="ORF">L596_020888</name>
</gene>
<dbReference type="InterPro" id="IPR036397">
    <property type="entry name" value="RNaseH_sf"/>
</dbReference>
<dbReference type="InterPro" id="IPR052055">
    <property type="entry name" value="Hepadnavirus_pol/RT"/>
</dbReference>
<dbReference type="Pfam" id="PF17919">
    <property type="entry name" value="RT_RNaseH_2"/>
    <property type="match status" value="1"/>
</dbReference>
<dbReference type="OrthoDB" id="5863131at2759"/>
<dbReference type="PANTHER" id="PTHR33050:SF7">
    <property type="entry name" value="RIBONUCLEASE H"/>
    <property type="match status" value="1"/>
</dbReference>
<dbReference type="Pfam" id="PF00078">
    <property type="entry name" value="RVT_1"/>
    <property type="match status" value="1"/>
</dbReference>
<dbReference type="SUPFAM" id="SSF56672">
    <property type="entry name" value="DNA/RNA polymerases"/>
    <property type="match status" value="1"/>
</dbReference>
<dbReference type="AlphaFoldDB" id="A0A4U5MUW2"/>
<organism evidence="2 3">
    <name type="scientific">Steinernema carpocapsae</name>
    <name type="common">Entomopathogenic nematode</name>
    <dbReference type="NCBI Taxonomy" id="34508"/>
    <lineage>
        <taxon>Eukaryota</taxon>
        <taxon>Metazoa</taxon>
        <taxon>Ecdysozoa</taxon>
        <taxon>Nematoda</taxon>
        <taxon>Chromadorea</taxon>
        <taxon>Rhabditida</taxon>
        <taxon>Tylenchina</taxon>
        <taxon>Panagrolaimomorpha</taxon>
        <taxon>Strongyloidoidea</taxon>
        <taxon>Steinernematidae</taxon>
        <taxon>Steinernema</taxon>
    </lineage>
</organism>